<gene>
    <name evidence="1" type="ORF">Cocul_00634</name>
</gene>
<dbReference type="AlphaFoldDB" id="A0A0Q0U186"/>
<keyword evidence="1" id="KW-0808">Transferase</keyword>
<organism evidence="1 2">
    <name type="scientific">Corynebacterium oculi</name>
    <dbReference type="NCBI Taxonomy" id="1544416"/>
    <lineage>
        <taxon>Bacteria</taxon>
        <taxon>Bacillati</taxon>
        <taxon>Actinomycetota</taxon>
        <taxon>Actinomycetes</taxon>
        <taxon>Mycobacteriales</taxon>
        <taxon>Corynebacteriaceae</taxon>
        <taxon>Corynebacterium</taxon>
    </lineage>
</organism>
<proteinExistence type="predicted"/>
<keyword evidence="2" id="KW-1185">Reference proteome</keyword>
<dbReference type="EMBL" id="LKST01000001">
    <property type="protein sequence ID" value="KQB85488.1"/>
    <property type="molecule type" value="Genomic_DNA"/>
</dbReference>
<sequence length="425" mass="46749">MDEGCGDLLPSNQEILDRAEALLSKRFGGTQRCVDAELLTGGGNAVVHRVKLSPNPFLQERSAVVKYIPVTDDALDDAALVREVVAYQFTTSLSEEARPGPVLLAYDIAQRIIVITDSGDGDTFADLLTSGDEERRINILRNLGQALGLMHAATARREQDFVSLRSRMARAHPKAAQINRYRVASQEYGIRQGLDLVRRAGIEVPDAVERTAREAIRRLRSGQRAFTPFDLSPDNIIVAERTHFLDYEWADFRDTAFDLASVVAGFPQFLFARTISDDEADAFIDAWAREVEELWPEVGGDRGEDTLRSRLVTALVGLALGEVTSMHLGTSHNLVHAVAEAAGDPSIGLEEDQVLPVERLLRPAEQGGFSEAETMIRRDLYETFDALYRYAARDGGPVADFARDVVARLQEGVAREARGVGASEV</sequence>
<dbReference type="STRING" id="1544416.Cocul_00634"/>
<comment type="caution">
    <text evidence="1">The sequence shown here is derived from an EMBL/GenBank/DDBJ whole genome shotgun (WGS) entry which is preliminary data.</text>
</comment>
<accession>A0A0Q0U186</accession>
<dbReference type="GO" id="GO:0016740">
    <property type="term" value="F:transferase activity"/>
    <property type="evidence" value="ECO:0007669"/>
    <property type="project" value="UniProtKB-KW"/>
</dbReference>
<dbReference type="Gene3D" id="3.90.1200.10">
    <property type="match status" value="1"/>
</dbReference>
<evidence type="ECO:0000313" key="2">
    <source>
        <dbReference type="Proteomes" id="UP000050517"/>
    </source>
</evidence>
<dbReference type="PATRIC" id="fig|1544416.3.peg.635"/>
<name>A0A0Q0U186_9CORY</name>
<dbReference type="Proteomes" id="UP000050517">
    <property type="component" value="Unassembled WGS sequence"/>
</dbReference>
<evidence type="ECO:0000313" key="1">
    <source>
        <dbReference type="EMBL" id="KQB85488.1"/>
    </source>
</evidence>
<dbReference type="SUPFAM" id="SSF56112">
    <property type="entry name" value="Protein kinase-like (PK-like)"/>
    <property type="match status" value="1"/>
</dbReference>
<reference evidence="1 2" key="1">
    <citation type="submission" date="2015-10" db="EMBL/GenBank/DDBJ databases">
        <title>Corynebacteirum lowii and Corynebacterium oculi species nova, derived from human clinical disease and and emended description of Corynebacterium mastiditis.</title>
        <authorList>
            <person name="Bernard K."/>
            <person name="Pacheco A.L."/>
            <person name="Mcdougall C."/>
            <person name="Burtx T."/>
            <person name="Weibe D."/>
            <person name="Tyler S."/>
            <person name="Olson A.B."/>
            <person name="Cnockaert M."/>
            <person name="Eguchi H."/>
            <person name="Kuwahara T."/>
            <person name="Nakayama-Imaohji H."/>
            <person name="Boudewijins M."/>
            <person name="Van Hoecke F."/>
            <person name="Bernier A.-M."/>
            <person name="Vandamme P."/>
        </authorList>
    </citation>
    <scope>NUCLEOTIDE SEQUENCE [LARGE SCALE GENOMIC DNA]</scope>
    <source>
        <strain evidence="1 2">NML 130210</strain>
    </source>
</reference>
<dbReference type="InterPro" id="IPR011009">
    <property type="entry name" value="Kinase-like_dom_sf"/>
</dbReference>
<protein>
    <submittedName>
        <fullName evidence="1">Phosphotransferase enzyme family protein</fullName>
    </submittedName>
</protein>